<keyword evidence="2" id="KW-0732">Signal</keyword>
<evidence type="ECO:0000259" key="3">
    <source>
        <dbReference type="PROSITE" id="PS51127"/>
    </source>
</evidence>
<comment type="similarity">
    <text evidence="1">Belongs to the intimin/invasin family.</text>
</comment>
<reference evidence="4" key="1">
    <citation type="submission" date="2022-08" db="EMBL/GenBank/DDBJ databases">
        <title>Draft genome sequencing of Roseisolibacter agri AW1220.</title>
        <authorList>
            <person name="Tobiishi Y."/>
            <person name="Tonouchi A."/>
        </authorList>
    </citation>
    <scope>NUCLEOTIDE SEQUENCE</scope>
    <source>
        <strain evidence="4">AW1220</strain>
    </source>
</reference>
<dbReference type="Gene3D" id="2.60.40.1120">
    <property type="entry name" value="Carboxypeptidase-like, regulatory domain"/>
    <property type="match status" value="1"/>
</dbReference>
<evidence type="ECO:0000256" key="1">
    <source>
        <dbReference type="ARBA" id="ARBA00010116"/>
    </source>
</evidence>
<evidence type="ECO:0000313" key="4">
    <source>
        <dbReference type="EMBL" id="GLC26316.1"/>
    </source>
</evidence>
<evidence type="ECO:0000313" key="5">
    <source>
        <dbReference type="Proteomes" id="UP001161325"/>
    </source>
</evidence>
<feature type="domain" description="Big-1" evidence="3">
    <location>
        <begin position="338"/>
        <end position="436"/>
    </location>
</feature>
<dbReference type="InterPro" id="IPR008964">
    <property type="entry name" value="Invasin/intimin_cell_adhesion"/>
</dbReference>
<dbReference type="InterPro" id="IPR051715">
    <property type="entry name" value="Intimin-Invasin_domain"/>
</dbReference>
<feature type="domain" description="Big-1" evidence="3">
    <location>
        <begin position="239"/>
        <end position="334"/>
    </location>
</feature>
<sequence>MRLIRRPFVARTLAPLAFALVAAACDNSSEPSTPSAVTSVTTNPIAAQARGVVPVTVRVTASNGRALAGQTVTFTVAGGGGAVAPATATTNDAGDATTQWTLGGTVGVQTLNAQVGSLTPLTITANVTAGAPASVAVSAGNTQTGAVNSALATRPAVVVRDAANNPVAGVTVNFTVTSGGGSVPAGTIITDASGVATGPQWTLGPTAGAQTLQATVLANGVTGNPVTFTATATAGAPSQIQATPATQTQTATAGAALASANLPSVTIRDAAGNPVPNVAVTFAITGGGGTGTGLTATTNAQGVATIGGFTLGNTAGPNTITATAAGVTGSATFVINGTAGTAASGTVASGNNQAVRAGSTLQVGPSVRVVDRFGNPVSGVTVNFVVTSGGASLLGATQTTNAQGIATVGGVTLGATPGTATIEARIAGVTTPVVFTAVGLAGAPASITLVSGDSLTVQAFKTATAPFVVQLRDSAGFPVRNATVTFTIAQGGGGTLSSQTVQTDSLGNARVTYTGTGIVGTTTVTAAVAGSTLTPVVFTVTTVPNTPASVTATTPTTVTATAGTVVASSPTIVLRDASGAPVPGVQVLFNTIGGGVQYPVDTTDAQGIASAGQWQLGGQPGEYVVSAVVSYPGGNIAGNPVRFTANAIAVPTNIVITKSAGDAQTAVAGSILPTQPAVLVTSNGAPVAGVTVQFIASGDGVATPMFVQTDASGIARTSWRLQTGAGPNSLSVVVPGTSGSVVFTATGQ</sequence>
<evidence type="ECO:0000256" key="2">
    <source>
        <dbReference type="SAM" id="SignalP"/>
    </source>
</evidence>
<dbReference type="PANTHER" id="PTHR39576:SF2">
    <property type="entry name" value="ATTACHING AND EFFACING PROTEIN HOMOLOG-RELATED"/>
    <property type="match status" value="1"/>
</dbReference>
<dbReference type="PROSITE" id="PS51127">
    <property type="entry name" value="BIG1"/>
    <property type="match status" value="5"/>
</dbReference>
<feature type="domain" description="Big-1" evidence="3">
    <location>
        <begin position="136"/>
        <end position="229"/>
    </location>
</feature>
<organism evidence="4 5">
    <name type="scientific">Roseisolibacter agri</name>
    <dbReference type="NCBI Taxonomy" id="2014610"/>
    <lineage>
        <taxon>Bacteria</taxon>
        <taxon>Pseudomonadati</taxon>
        <taxon>Gemmatimonadota</taxon>
        <taxon>Gemmatimonadia</taxon>
        <taxon>Gemmatimonadales</taxon>
        <taxon>Gemmatimonadaceae</taxon>
        <taxon>Roseisolibacter</taxon>
    </lineage>
</organism>
<dbReference type="GO" id="GO:0009279">
    <property type="term" value="C:cell outer membrane"/>
    <property type="evidence" value="ECO:0007669"/>
    <property type="project" value="TreeGrafter"/>
</dbReference>
<gene>
    <name evidence="4" type="ORF">rosag_28290</name>
</gene>
<feature type="domain" description="Big-1" evidence="3">
    <location>
        <begin position="447"/>
        <end position="543"/>
    </location>
</feature>
<dbReference type="PANTHER" id="PTHR39576">
    <property type="entry name" value="ATTACHING AND EFFACING PROTEIN HOMOLOG-RELATED-RELATED"/>
    <property type="match status" value="1"/>
</dbReference>
<dbReference type="Gene3D" id="2.60.40.10">
    <property type="entry name" value="Immunoglobulins"/>
    <property type="match status" value="6"/>
</dbReference>
<dbReference type="SUPFAM" id="SSF49373">
    <property type="entry name" value="Invasin/intimin cell-adhesion fragments"/>
    <property type="match status" value="7"/>
</dbReference>
<comment type="caution">
    <text evidence="4">The sequence shown here is derived from an EMBL/GenBank/DDBJ whole genome shotgun (WGS) entry which is preliminary data.</text>
</comment>
<accession>A0AA37QCE9</accession>
<dbReference type="PROSITE" id="PS51257">
    <property type="entry name" value="PROKAR_LIPOPROTEIN"/>
    <property type="match status" value="1"/>
</dbReference>
<feature type="signal peptide" evidence="2">
    <location>
        <begin position="1"/>
        <end position="24"/>
    </location>
</feature>
<dbReference type="EMBL" id="BRXS01000004">
    <property type="protein sequence ID" value="GLC26316.1"/>
    <property type="molecule type" value="Genomic_DNA"/>
</dbReference>
<proteinExistence type="inferred from homology"/>
<keyword evidence="5" id="KW-1185">Reference proteome</keyword>
<dbReference type="Proteomes" id="UP001161325">
    <property type="component" value="Unassembled WGS sequence"/>
</dbReference>
<feature type="domain" description="Big-1" evidence="3">
    <location>
        <begin position="548"/>
        <end position="644"/>
    </location>
</feature>
<dbReference type="AlphaFoldDB" id="A0AA37QCE9"/>
<dbReference type="InterPro" id="IPR013783">
    <property type="entry name" value="Ig-like_fold"/>
</dbReference>
<dbReference type="Pfam" id="PF02369">
    <property type="entry name" value="Big_1"/>
    <property type="match status" value="2"/>
</dbReference>
<name>A0AA37QCE9_9BACT</name>
<dbReference type="SMART" id="SM00634">
    <property type="entry name" value="BID_1"/>
    <property type="match status" value="7"/>
</dbReference>
<dbReference type="InterPro" id="IPR003344">
    <property type="entry name" value="Big_1_dom"/>
</dbReference>
<protein>
    <recommendedName>
        <fullName evidence="3">Big-1 domain-containing protein</fullName>
    </recommendedName>
</protein>
<feature type="chain" id="PRO_5041404589" description="Big-1 domain-containing protein" evidence="2">
    <location>
        <begin position="25"/>
        <end position="748"/>
    </location>
</feature>